<dbReference type="AlphaFoldDB" id="A0A1H7PZZ4"/>
<evidence type="ECO:0000313" key="2">
    <source>
        <dbReference type="Proteomes" id="UP000198916"/>
    </source>
</evidence>
<proteinExistence type="predicted"/>
<name>A0A1H7PZZ4_9SPHI</name>
<accession>A0A1H7PZZ4</accession>
<dbReference type="SUPFAM" id="SSF52540">
    <property type="entry name" value="P-loop containing nucleoside triphosphate hydrolases"/>
    <property type="match status" value="1"/>
</dbReference>
<keyword evidence="2" id="KW-1185">Reference proteome</keyword>
<dbReference type="InterPro" id="IPR027417">
    <property type="entry name" value="P-loop_NTPase"/>
</dbReference>
<dbReference type="OrthoDB" id="856045at2"/>
<dbReference type="Proteomes" id="UP000198916">
    <property type="component" value="Unassembled WGS sequence"/>
</dbReference>
<reference evidence="2" key="1">
    <citation type="submission" date="2016-10" db="EMBL/GenBank/DDBJ databases">
        <authorList>
            <person name="Varghese N."/>
            <person name="Submissions S."/>
        </authorList>
    </citation>
    <scope>NUCLEOTIDE SEQUENCE [LARGE SCALE GENOMIC DNA]</scope>
    <source>
        <strain evidence="2">Jip14</strain>
    </source>
</reference>
<dbReference type="STRING" id="332977.SAMN05421740_105102"/>
<protein>
    <submittedName>
        <fullName evidence="1">Uncharacterized protein</fullName>
    </submittedName>
</protein>
<dbReference type="EMBL" id="FNZR01000005">
    <property type="protein sequence ID" value="SEL41332.1"/>
    <property type="molecule type" value="Genomic_DNA"/>
</dbReference>
<dbReference type="RefSeq" id="WP_090606174.1">
    <property type="nucleotide sequence ID" value="NZ_FNZR01000005.1"/>
</dbReference>
<organism evidence="1 2">
    <name type="scientific">Parapedobacter koreensis</name>
    <dbReference type="NCBI Taxonomy" id="332977"/>
    <lineage>
        <taxon>Bacteria</taxon>
        <taxon>Pseudomonadati</taxon>
        <taxon>Bacteroidota</taxon>
        <taxon>Sphingobacteriia</taxon>
        <taxon>Sphingobacteriales</taxon>
        <taxon>Sphingobacteriaceae</taxon>
        <taxon>Parapedobacter</taxon>
    </lineage>
</organism>
<evidence type="ECO:0000313" key="1">
    <source>
        <dbReference type="EMBL" id="SEL41332.1"/>
    </source>
</evidence>
<gene>
    <name evidence="1" type="ORF">SAMN05421740_105102</name>
</gene>
<sequence>MAITKQAYEYSPSVNIKRDIGKNLRYIPTYNGQRAFEQIVEAAALGTRTFTIIGAYGSGKSTFLWALAETAAGRKTCFDRFNYLLKGYAKNQLLDLVGEFTSLQAALAGELKCKEDEVIASLTVYAEKLQKKQTALIIRIDEYGKFLEYAAKNNPHSEIYFLQQLAELANNAKRNILLITTLHQDFGGYAFSLTERERKEWTKVQGRFKEITFNEPAEQLLRIAANRLEEIDYDVKTPTVKKLLQIIEKAKAFPLRDYFTPEIAQQLAPIELLAGSALTIGLQRYGQNERSFFSFIEAQDYYGLHHYLKAPDAPFYYLPHVYDYLIYHYYSQLTAQHNPDHRAWRLMRDKLEAAESQLDESLHAAYAVIKTIGLLNLLGISGATINDKFLIGYLKLAGNIDEKQTKEAIRLLVQHKHIRYRNHSNRYVLFEGTDVDIDLAIDEAGRVVEQVTNISQYLNGYFTFPVIPAKRYQIEVGTPRFFDVRLSDELIIDVPYSDQDGFINLVFSSKHSVEDVTLYSKQARKPILYVLFKQIQQIKEQVLNIEKVRIAKADHHGDIVAAREFEDILSHYKNLLRYFVMDKFNMASPEDVIFIFNGEVVNEIYNRRTLNNFLSKIAENAYPSTPHYLNEMVNKTKLSAAISTARKNLVKNLIDNGDQEDIGYPTHLFPPDKMIYLSLLKDKGFHRQENNGQWILGAPLDASFDPVWGCYEDFLHTATQSKRSLQDLVNQLLKPPYKLKRGLVDILLPIFLLIKKDELSLYHQSNDRFIPDLSTDTLDLVVRKPSDYSIKTFSVEGIRLSVFNQYRELLSQTEAEKLSTQGFVDTIIPFLSFYRGLPEYAKRTKKITKEAQRLRETILKATDPEKSFFEDFPQALGYALTELHEDSGKLQAYFNLLRSCIKEIQFSYDALLDRYEQFILEEIISSGTEHDFETWRAQLQQRFASVKSYIIAPYLKTFLQRINAPLDDKRAWLSAVAQVVLGKSIEQIQDDEEPLLYVRFSDWVHELDNYTDIAQATQGTGIEEALRVEVTNLQSGKQMKIVKVPEGKTKQINSVEKLIGSALTDDKNLNIFILSKMLNELLK</sequence>